<name>A0ACA9PFH8_9GLOM</name>
<dbReference type="EMBL" id="CAJVQC010019420">
    <property type="protein sequence ID" value="CAG8701068.1"/>
    <property type="molecule type" value="Genomic_DNA"/>
</dbReference>
<accession>A0ACA9PFH8</accession>
<gene>
    <name evidence="1" type="ORF">RPERSI_LOCUS10029</name>
</gene>
<reference evidence="1" key="1">
    <citation type="submission" date="2021-06" db="EMBL/GenBank/DDBJ databases">
        <authorList>
            <person name="Kallberg Y."/>
            <person name="Tangrot J."/>
            <person name="Rosling A."/>
        </authorList>
    </citation>
    <scope>NUCLEOTIDE SEQUENCE</scope>
    <source>
        <strain evidence="1">MA461A</strain>
    </source>
</reference>
<organism evidence="1 2">
    <name type="scientific">Racocetra persica</name>
    <dbReference type="NCBI Taxonomy" id="160502"/>
    <lineage>
        <taxon>Eukaryota</taxon>
        <taxon>Fungi</taxon>
        <taxon>Fungi incertae sedis</taxon>
        <taxon>Mucoromycota</taxon>
        <taxon>Glomeromycotina</taxon>
        <taxon>Glomeromycetes</taxon>
        <taxon>Diversisporales</taxon>
        <taxon>Gigasporaceae</taxon>
        <taxon>Racocetra</taxon>
    </lineage>
</organism>
<evidence type="ECO:0000313" key="2">
    <source>
        <dbReference type="Proteomes" id="UP000789920"/>
    </source>
</evidence>
<evidence type="ECO:0000313" key="1">
    <source>
        <dbReference type="EMBL" id="CAG8701068.1"/>
    </source>
</evidence>
<proteinExistence type="predicted"/>
<keyword evidence="2" id="KW-1185">Reference proteome</keyword>
<sequence length="261" mass="29561">MTHHTDSNAISNSDTSPECNDTSSNESLSEDNISADLNIITDHSDKTSDTDHSNKNNNPNHSNKKPGTKWTTECGQLVKTQGSTSNFQTHLNTHGITKPTKVIDTIEQPTITEMFYRATGQNTHQKESINYALVEWIVTDLQPLYVLKNESFIKLIHTLNLYYELPSDKYIKALIHQSYNYSIKNLKMLLATEIKTCGLTCDLWTAHSKSGYIGVTCHFINSNYELKEAILAIKYAPYPYDAVNIKAELEEIINDWGLLKR</sequence>
<dbReference type="Proteomes" id="UP000789920">
    <property type="component" value="Unassembled WGS sequence"/>
</dbReference>
<comment type="caution">
    <text evidence="1">The sequence shown here is derived from an EMBL/GenBank/DDBJ whole genome shotgun (WGS) entry which is preliminary data.</text>
</comment>
<protein>
    <submittedName>
        <fullName evidence="1">19678_t:CDS:1</fullName>
    </submittedName>
</protein>